<dbReference type="InterPro" id="IPR013096">
    <property type="entry name" value="Cupin_2"/>
</dbReference>
<keyword evidence="4" id="KW-1185">Reference proteome</keyword>
<dbReference type="AlphaFoldDB" id="A0A3E2HDF8"/>
<dbReference type="InterPro" id="IPR014710">
    <property type="entry name" value="RmlC-like_jellyroll"/>
</dbReference>
<evidence type="ECO:0000256" key="1">
    <source>
        <dbReference type="SAM" id="MobiDB-lite"/>
    </source>
</evidence>
<dbReference type="EMBL" id="NCSJ02000075">
    <property type="protein sequence ID" value="RFU31444.1"/>
    <property type="molecule type" value="Genomic_DNA"/>
</dbReference>
<dbReference type="OrthoDB" id="5840532at2759"/>
<dbReference type="InterPro" id="IPR047142">
    <property type="entry name" value="OryJ/VirC-like"/>
</dbReference>
<evidence type="ECO:0000259" key="2">
    <source>
        <dbReference type="Pfam" id="PF07883"/>
    </source>
</evidence>
<feature type="non-terminal residue" evidence="3">
    <location>
        <position position="198"/>
    </location>
</feature>
<gene>
    <name evidence="3" type="ORF">B7463_g4872</name>
</gene>
<feature type="non-terminal residue" evidence="3">
    <location>
        <position position="1"/>
    </location>
</feature>
<evidence type="ECO:0000313" key="3">
    <source>
        <dbReference type="EMBL" id="RFU31444.1"/>
    </source>
</evidence>
<accession>A0A3E2HDF8</accession>
<sequence length="198" mass="21837">MSSSSEINGASKALPSGLPDPTIHITTHNTETGHAQIHSSFKNDWSWLRDNNVGFNVVYTTSEFPPNLNDDADIKAHTEKMSRGEPGLVSPRGTVCRIVDFAPGCKPLMHRTQSLDYGVVLEGEVEMELDDGSVNLLKRGDFAVQRATKHAWRNPHPTQWTRMLFVLQDCEPVVVAGKRYKEDLGDGPVGILKSGNDN</sequence>
<feature type="domain" description="Cupin type-2" evidence="2">
    <location>
        <begin position="98"/>
        <end position="161"/>
    </location>
</feature>
<comment type="caution">
    <text evidence="3">The sequence shown here is derived from an EMBL/GenBank/DDBJ whole genome shotgun (WGS) entry which is preliminary data.</text>
</comment>
<evidence type="ECO:0000313" key="4">
    <source>
        <dbReference type="Proteomes" id="UP000258309"/>
    </source>
</evidence>
<dbReference type="OMA" id="TTHNTET"/>
<dbReference type="Proteomes" id="UP000258309">
    <property type="component" value="Unassembled WGS sequence"/>
</dbReference>
<name>A0A3E2HDF8_SCYLI</name>
<dbReference type="PANTHER" id="PTHR36156">
    <property type="entry name" value="SLR2101 PROTEIN"/>
    <property type="match status" value="1"/>
</dbReference>
<organism evidence="3 4">
    <name type="scientific">Scytalidium lignicola</name>
    <name type="common">Hyphomycete</name>
    <dbReference type="NCBI Taxonomy" id="5539"/>
    <lineage>
        <taxon>Eukaryota</taxon>
        <taxon>Fungi</taxon>
        <taxon>Dikarya</taxon>
        <taxon>Ascomycota</taxon>
        <taxon>Pezizomycotina</taxon>
        <taxon>Leotiomycetes</taxon>
        <taxon>Leotiomycetes incertae sedis</taxon>
        <taxon>Scytalidium</taxon>
    </lineage>
</organism>
<protein>
    <recommendedName>
        <fullName evidence="2">Cupin type-2 domain-containing protein</fullName>
    </recommendedName>
</protein>
<dbReference type="CDD" id="cd02231">
    <property type="entry name" value="cupin_BLL6423-like"/>
    <property type="match status" value="1"/>
</dbReference>
<dbReference type="PANTHER" id="PTHR36156:SF2">
    <property type="entry name" value="CUPIN TYPE-2 DOMAIN-CONTAINING PROTEIN"/>
    <property type="match status" value="1"/>
</dbReference>
<dbReference type="Pfam" id="PF07883">
    <property type="entry name" value="Cupin_2"/>
    <property type="match status" value="1"/>
</dbReference>
<dbReference type="InterPro" id="IPR011051">
    <property type="entry name" value="RmlC_Cupin_sf"/>
</dbReference>
<dbReference type="SUPFAM" id="SSF51182">
    <property type="entry name" value="RmlC-like cupins"/>
    <property type="match status" value="1"/>
</dbReference>
<reference evidence="3 4" key="1">
    <citation type="submission" date="2018-05" db="EMBL/GenBank/DDBJ databases">
        <title>Draft genome sequence of Scytalidium lignicola DSM 105466, a ubiquitous saprotrophic fungus.</title>
        <authorList>
            <person name="Buettner E."/>
            <person name="Gebauer A.M."/>
            <person name="Hofrichter M."/>
            <person name="Liers C."/>
            <person name="Kellner H."/>
        </authorList>
    </citation>
    <scope>NUCLEOTIDE SEQUENCE [LARGE SCALE GENOMIC DNA]</scope>
    <source>
        <strain evidence="3 4">DSM 105466</strain>
    </source>
</reference>
<proteinExistence type="predicted"/>
<feature type="region of interest" description="Disordered" evidence="1">
    <location>
        <begin position="1"/>
        <end position="22"/>
    </location>
</feature>
<dbReference type="Gene3D" id="2.60.120.10">
    <property type="entry name" value="Jelly Rolls"/>
    <property type="match status" value="1"/>
</dbReference>